<dbReference type="EMBL" id="OX465082">
    <property type="protein sequence ID" value="CAI9290242.1"/>
    <property type="molecule type" value="Genomic_DNA"/>
</dbReference>
<sequence length="157" mass="17791">MSCCEHRPSGTSSSSIPISPLLLSNQLVVEGRTTRELKPMIQSLILLLHLKRLLKELHTTCLMLCLSGTYLHEFFFEDGSCFIVQPAYHFEFWLILSLFIQNLQKGITGWLVMLDMVATTIFGLNHGKPHFLKENASFVNSTGIHVNLHQLLSSHKI</sequence>
<organism evidence="1 2">
    <name type="scientific">Lactuca saligna</name>
    <name type="common">Willowleaf lettuce</name>
    <dbReference type="NCBI Taxonomy" id="75948"/>
    <lineage>
        <taxon>Eukaryota</taxon>
        <taxon>Viridiplantae</taxon>
        <taxon>Streptophyta</taxon>
        <taxon>Embryophyta</taxon>
        <taxon>Tracheophyta</taxon>
        <taxon>Spermatophyta</taxon>
        <taxon>Magnoliopsida</taxon>
        <taxon>eudicotyledons</taxon>
        <taxon>Gunneridae</taxon>
        <taxon>Pentapetalae</taxon>
        <taxon>asterids</taxon>
        <taxon>campanulids</taxon>
        <taxon>Asterales</taxon>
        <taxon>Asteraceae</taxon>
        <taxon>Cichorioideae</taxon>
        <taxon>Cichorieae</taxon>
        <taxon>Lactucinae</taxon>
        <taxon>Lactuca</taxon>
    </lineage>
</organism>
<dbReference type="Proteomes" id="UP001177003">
    <property type="component" value="Chromosome 6"/>
</dbReference>
<keyword evidence="2" id="KW-1185">Reference proteome</keyword>
<name>A0AA35ZEG1_LACSI</name>
<evidence type="ECO:0000313" key="2">
    <source>
        <dbReference type="Proteomes" id="UP001177003"/>
    </source>
</evidence>
<accession>A0AA35ZEG1</accession>
<reference evidence="1" key="1">
    <citation type="submission" date="2023-04" db="EMBL/GenBank/DDBJ databases">
        <authorList>
            <person name="Vijverberg K."/>
            <person name="Xiong W."/>
            <person name="Schranz E."/>
        </authorList>
    </citation>
    <scope>NUCLEOTIDE SEQUENCE</scope>
</reference>
<gene>
    <name evidence="1" type="ORF">LSALG_LOCUS29446</name>
</gene>
<protein>
    <submittedName>
        <fullName evidence="1">Uncharacterized protein</fullName>
    </submittedName>
</protein>
<evidence type="ECO:0000313" key="1">
    <source>
        <dbReference type="EMBL" id="CAI9290242.1"/>
    </source>
</evidence>
<proteinExistence type="predicted"/>
<dbReference type="AlphaFoldDB" id="A0AA35ZEG1"/>